<dbReference type="AlphaFoldDB" id="A0A0E9WVR4"/>
<proteinExistence type="predicted"/>
<reference evidence="1" key="2">
    <citation type="journal article" date="2015" name="Fish Shellfish Immunol.">
        <title>Early steps in the European eel (Anguilla anguilla)-Vibrio vulnificus interaction in the gills: Role of the RtxA13 toxin.</title>
        <authorList>
            <person name="Callol A."/>
            <person name="Pajuelo D."/>
            <person name="Ebbesson L."/>
            <person name="Teles M."/>
            <person name="MacKenzie S."/>
            <person name="Amaro C."/>
        </authorList>
    </citation>
    <scope>NUCLEOTIDE SEQUENCE</scope>
</reference>
<organism evidence="1">
    <name type="scientific">Anguilla anguilla</name>
    <name type="common">European freshwater eel</name>
    <name type="synonym">Muraena anguilla</name>
    <dbReference type="NCBI Taxonomy" id="7936"/>
    <lineage>
        <taxon>Eukaryota</taxon>
        <taxon>Metazoa</taxon>
        <taxon>Chordata</taxon>
        <taxon>Craniata</taxon>
        <taxon>Vertebrata</taxon>
        <taxon>Euteleostomi</taxon>
        <taxon>Actinopterygii</taxon>
        <taxon>Neopterygii</taxon>
        <taxon>Teleostei</taxon>
        <taxon>Anguilliformes</taxon>
        <taxon>Anguillidae</taxon>
        <taxon>Anguilla</taxon>
    </lineage>
</organism>
<sequence>MFSFQRYVLFAPWALHIWRFPWVRELYVDKRGPDLETHNFPNLMSRRGRYGCPVSCTLYPSLDISAPSHFKCVPSLLQTRRHSFQTPHTRDKNVD</sequence>
<name>A0A0E9WVR4_ANGAN</name>
<protein>
    <submittedName>
        <fullName evidence="1">Uncharacterized protein</fullName>
    </submittedName>
</protein>
<reference evidence="1" key="1">
    <citation type="submission" date="2014-11" db="EMBL/GenBank/DDBJ databases">
        <authorList>
            <person name="Amaro Gonzalez C."/>
        </authorList>
    </citation>
    <scope>NUCLEOTIDE SEQUENCE</scope>
</reference>
<evidence type="ECO:0000313" key="1">
    <source>
        <dbReference type="EMBL" id="JAH93680.1"/>
    </source>
</evidence>
<accession>A0A0E9WVR4</accession>
<dbReference type="EMBL" id="GBXM01014897">
    <property type="protein sequence ID" value="JAH93680.1"/>
    <property type="molecule type" value="Transcribed_RNA"/>
</dbReference>